<comment type="subcellular location">
    <subcellularLocation>
        <location evidence="1">Mitochondrion inner membrane</location>
    </subcellularLocation>
</comment>
<dbReference type="PANTHER" id="PTHR12383">
    <property type="entry name" value="PROTEASE FAMILY S26 MITOCHONDRIAL INNER MEMBRANE PROTEASE-RELATED"/>
    <property type="match status" value="1"/>
</dbReference>
<proteinExistence type="inferred from homology"/>
<evidence type="ECO:0000313" key="10">
    <source>
        <dbReference type="Proteomes" id="UP001165065"/>
    </source>
</evidence>
<gene>
    <name evidence="9" type="ORF">TrCOL_g1631</name>
</gene>
<dbReference type="PANTHER" id="PTHR12383:SF16">
    <property type="entry name" value="MITOCHONDRIAL INNER MEMBRANE PROTEASE SUBUNIT 1"/>
    <property type="match status" value="1"/>
</dbReference>
<evidence type="ECO:0000259" key="8">
    <source>
        <dbReference type="Pfam" id="PF10502"/>
    </source>
</evidence>
<keyword evidence="3" id="KW-0378">Hydrolase</keyword>
<evidence type="ECO:0000313" key="9">
    <source>
        <dbReference type="EMBL" id="GMI46681.1"/>
    </source>
</evidence>
<dbReference type="InterPro" id="IPR019757">
    <property type="entry name" value="Pept_S26A_signal_pept_1_Lys-AS"/>
</dbReference>
<evidence type="ECO:0000256" key="6">
    <source>
        <dbReference type="ARBA" id="ARBA00038445"/>
    </source>
</evidence>
<dbReference type="AlphaFoldDB" id="A0A9W7GIY3"/>
<dbReference type="CDD" id="cd06530">
    <property type="entry name" value="S26_SPase_I"/>
    <property type="match status" value="1"/>
</dbReference>
<reference evidence="10" key="1">
    <citation type="journal article" date="2023" name="Commun. Biol.">
        <title>Genome analysis of Parmales, the sister group of diatoms, reveals the evolutionary specialization of diatoms from phago-mixotrophs to photoautotrophs.</title>
        <authorList>
            <person name="Ban H."/>
            <person name="Sato S."/>
            <person name="Yoshikawa S."/>
            <person name="Yamada K."/>
            <person name="Nakamura Y."/>
            <person name="Ichinomiya M."/>
            <person name="Sato N."/>
            <person name="Blanc-Mathieu R."/>
            <person name="Endo H."/>
            <person name="Kuwata A."/>
            <person name="Ogata H."/>
        </authorList>
    </citation>
    <scope>NUCLEOTIDE SEQUENCE [LARGE SCALE GENOMIC DNA]</scope>
</reference>
<keyword evidence="2" id="KW-0999">Mitochondrion inner membrane</keyword>
<dbReference type="GO" id="GO:0006465">
    <property type="term" value="P:signal peptide processing"/>
    <property type="evidence" value="ECO:0007669"/>
    <property type="project" value="InterPro"/>
</dbReference>
<dbReference type="PROSITE" id="PS00760">
    <property type="entry name" value="SPASE_I_2"/>
    <property type="match status" value="1"/>
</dbReference>
<dbReference type="InterPro" id="IPR019533">
    <property type="entry name" value="Peptidase_S26"/>
</dbReference>
<feature type="active site" evidence="7">
    <location>
        <position position="53"/>
    </location>
</feature>
<dbReference type="GO" id="GO:0004252">
    <property type="term" value="F:serine-type endopeptidase activity"/>
    <property type="evidence" value="ECO:0007669"/>
    <property type="project" value="InterPro"/>
</dbReference>
<sequence length="216" mass="23860">MASFRDNLFRNLTFHLRPTSSSTEIPYSGLLSWLLLAQLSYELFDTTYLTGRSMEPTFNDVGDVVLVDKFAFKSSLAGKLPGRSEEDGGSWGPIKGLSRGDVVIASGVHSLSPRYGFVCKRVVAVPGDVVHLDSLYHGVNDPRRGGKVAVPDGSVWLEGDNPPKSRDSRHYGVIPASLIIGRVVWRLWPWGPVSAERPEGVRRSTVELREGRGQRR</sequence>
<dbReference type="EMBL" id="BRYA01000310">
    <property type="protein sequence ID" value="GMI46681.1"/>
    <property type="molecule type" value="Genomic_DNA"/>
</dbReference>
<dbReference type="Proteomes" id="UP001165065">
    <property type="component" value="Unassembled WGS sequence"/>
</dbReference>
<dbReference type="GO" id="GO:0006627">
    <property type="term" value="P:protein processing involved in protein targeting to mitochondrion"/>
    <property type="evidence" value="ECO:0007669"/>
    <property type="project" value="TreeGrafter"/>
</dbReference>
<evidence type="ECO:0000256" key="5">
    <source>
        <dbReference type="ARBA" id="ARBA00023136"/>
    </source>
</evidence>
<evidence type="ECO:0000256" key="2">
    <source>
        <dbReference type="ARBA" id="ARBA00022792"/>
    </source>
</evidence>
<evidence type="ECO:0000256" key="1">
    <source>
        <dbReference type="ARBA" id="ARBA00004273"/>
    </source>
</evidence>
<name>A0A9W7GIY3_9STRA</name>
<keyword evidence="10" id="KW-1185">Reference proteome</keyword>
<dbReference type="Gene3D" id="2.10.109.10">
    <property type="entry name" value="Umud Fragment, subunit A"/>
    <property type="match status" value="1"/>
</dbReference>
<dbReference type="PRINTS" id="PR00727">
    <property type="entry name" value="LEADERPTASE"/>
</dbReference>
<organism evidence="9 10">
    <name type="scientific">Triparma columacea</name>
    <dbReference type="NCBI Taxonomy" id="722753"/>
    <lineage>
        <taxon>Eukaryota</taxon>
        <taxon>Sar</taxon>
        <taxon>Stramenopiles</taxon>
        <taxon>Ochrophyta</taxon>
        <taxon>Bolidophyceae</taxon>
        <taxon>Parmales</taxon>
        <taxon>Triparmaceae</taxon>
        <taxon>Triparma</taxon>
    </lineage>
</organism>
<keyword evidence="4" id="KW-0496">Mitochondrion</keyword>
<dbReference type="InterPro" id="IPR052064">
    <property type="entry name" value="Mito_IMP1_subunit"/>
</dbReference>
<feature type="active site" evidence="7">
    <location>
        <position position="120"/>
    </location>
</feature>
<dbReference type="InterPro" id="IPR036286">
    <property type="entry name" value="LexA/Signal_pep-like_sf"/>
</dbReference>
<keyword evidence="5" id="KW-0472">Membrane</keyword>
<dbReference type="Pfam" id="PF10502">
    <property type="entry name" value="Peptidase_S26"/>
    <property type="match status" value="2"/>
</dbReference>
<comment type="similarity">
    <text evidence="6">Belongs to the peptidase S26 family. IMP1 subfamily.</text>
</comment>
<evidence type="ECO:0000256" key="7">
    <source>
        <dbReference type="PIRSR" id="PIRSR600223-1"/>
    </source>
</evidence>
<protein>
    <recommendedName>
        <fullName evidence="8">Peptidase S26 domain-containing protein</fullName>
    </recommendedName>
</protein>
<feature type="domain" description="Peptidase S26" evidence="8">
    <location>
        <begin position="146"/>
        <end position="188"/>
    </location>
</feature>
<evidence type="ECO:0000256" key="3">
    <source>
        <dbReference type="ARBA" id="ARBA00022801"/>
    </source>
</evidence>
<accession>A0A9W7GIY3</accession>
<evidence type="ECO:0000256" key="4">
    <source>
        <dbReference type="ARBA" id="ARBA00023128"/>
    </source>
</evidence>
<dbReference type="SUPFAM" id="SSF51306">
    <property type="entry name" value="LexA/Signal peptidase"/>
    <property type="match status" value="1"/>
</dbReference>
<feature type="domain" description="Peptidase S26" evidence="8">
    <location>
        <begin position="34"/>
        <end position="132"/>
    </location>
</feature>
<dbReference type="InterPro" id="IPR000223">
    <property type="entry name" value="Pept_S26A_signal_pept_1"/>
</dbReference>
<dbReference type="GO" id="GO:0042720">
    <property type="term" value="C:mitochondrial inner membrane peptidase complex"/>
    <property type="evidence" value="ECO:0007669"/>
    <property type="project" value="TreeGrafter"/>
</dbReference>
<comment type="caution">
    <text evidence="9">The sequence shown here is derived from an EMBL/GenBank/DDBJ whole genome shotgun (WGS) entry which is preliminary data.</text>
</comment>
<dbReference type="OrthoDB" id="308440at2759"/>